<name>A0A5J6FA20_9ACTN</name>
<keyword evidence="3" id="KW-1185">Reference proteome</keyword>
<sequence length="150" mass="16226">MTVGREATGGETGRPAGRPRHRRADWLAGARITAVHGLFYRPEGRAGEPEAVEFVLAEGQSVLLTCVSGGTLGITSGSWPALPDWCVPGQWDFGPLPQLPPVPYTGAWTVVGAEEYRDGRDRAYEAVLRCEEGDFVVGSGDTVTIRFIRR</sequence>
<accession>A0A5J6FA20</accession>
<organism evidence="2 3">
    <name type="scientific">Streptomyces nitrosporeus</name>
    <dbReference type="NCBI Taxonomy" id="28894"/>
    <lineage>
        <taxon>Bacteria</taxon>
        <taxon>Bacillati</taxon>
        <taxon>Actinomycetota</taxon>
        <taxon>Actinomycetes</taxon>
        <taxon>Kitasatosporales</taxon>
        <taxon>Streptomycetaceae</taxon>
        <taxon>Streptomyces</taxon>
    </lineage>
</organism>
<proteinExistence type="predicted"/>
<evidence type="ECO:0000256" key="1">
    <source>
        <dbReference type="SAM" id="MobiDB-lite"/>
    </source>
</evidence>
<dbReference type="EMBL" id="CP023702">
    <property type="protein sequence ID" value="QEU72577.1"/>
    <property type="molecule type" value="Genomic_DNA"/>
</dbReference>
<dbReference type="AlphaFoldDB" id="A0A5J6FA20"/>
<dbReference type="KEGG" id="snk:CP967_11735"/>
<dbReference type="OrthoDB" id="3430702at2"/>
<dbReference type="Proteomes" id="UP000326178">
    <property type="component" value="Chromosome"/>
</dbReference>
<protein>
    <submittedName>
        <fullName evidence="2">Uncharacterized protein</fullName>
    </submittedName>
</protein>
<feature type="region of interest" description="Disordered" evidence="1">
    <location>
        <begin position="1"/>
        <end position="22"/>
    </location>
</feature>
<evidence type="ECO:0000313" key="3">
    <source>
        <dbReference type="Proteomes" id="UP000326178"/>
    </source>
</evidence>
<gene>
    <name evidence="2" type="ORF">CP967_11735</name>
</gene>
<evidence type="ECO:0000313" key="2">
    <source>
        <dbReference type="EMBL" id="QEU72577.1"/>
    </source>
</evidence>
<dbReference type="RefSeq" id="WP_150487924.1">
    <property type="nucleotide sequence ID" value="NZ_BMUV01000001.1"/>
</dbReference>
<reference evidence="2 3" key="1">
    <citation type="submission" date="2017-09" db="EMBL/GenBank/DDBJ databases">
        <authorList>
            <person name="Lee N."/>
            <person name="Cho B.-K."/>
        </authorList>
    </citation>
    <scope>NUCLEOTIDE SEQUENCE [LARGE SCALE GENOMIC DNA]</scope>
    <source>
        <strain evidence="2 3">ATCC 12769</strain>
    </source>
</reference>